<keyword evidence="1" id="KW-1133">Transmembrane helix</keyword>
<organism evidence="2">
    <name type="scientific">Anopheles darlingi</name>
    <name type="common">Mosquito</name>
    <dbReference type="NCBI Taxonomy" id="43151"/>
    <lineage>
        <taxon>Eukaryota</taxon>
        <taxon>Metazoa</taxon>
        <taxon>Ecdysozoa</taxon>
        <taxon>Arthropoda</taxon>
        <taxon>Hexapoda</taxon>
        <taxon>Insecta</taxon>
        <taxon>Pterygota</taxon>
        <taxon>Neoptera</taxon>
        <taxon>Endopterygota</taxon>
        <taxon>Diptera</taxon>
        <taxon>Nematocera</taxon>
        <taxon>Culicoidea</taxon>
        <taxon>Culicidae</taxon>
        <taxon>Anophelinae</taxon>
        <taxon>Anopheles</taxon>
    </lineage>
</organism>
<accession>A0A2M4DG35</accession>
<dbReference type="AlphaFoldDB" id="A0A2M4DG35"/>
<keyword evidence="1" id="KW-0472">Membrane</keyword>
<feature type="transmembrane region" description="Helical" evidence="1">
    <location>
        <begin position="12"/>
        <end position="30"/>
    </location>
</feature>
<evidence type="ECO:0000313" key="2">
    <source>
        <dbReference type="EMBL" id="MBW76451.1"/>
    </source>
</evidence>
<evidence type="ECO:0000256" key="1">
    <source>
        <dbReference type="SAM" id="Phobius"/>
    </source>
</evidence>
<proteinExistence type="predicted"/>
<sequence>MQSMARSGLVAYSSVSFLLSFGVWVVPLLARRFDRFFFFSNRAPHSPHGSESRATGFGRTYAYETNERQQISAQPKAFPITLCG</sequence>
<dbReference type="EMBL" id="GGFL01012273">
    <property type="protein sequence ID" value="MBW76451.1"/>
    <property type="molecule type" value="Transcribed_RNA"/>
</dbReference>
<reference evidence="2" key="1">
    <citation type="submission" date="2018-01" db="EMBL/GenBank/DDBJ databases">
        <title>An insight into the sialome of Amazonian anophelines.</title>
        <authorList>
            <person name="Ribeiro J.M."/>
            <person name="Scarpassa V."/>
            <person name="Calvo E."/>
        </authorList>
    </citation>
    <scope>NUCLEOTIDE SEQUENCE</scope>
</reference>
<name>A0A2M4DG35_ANODA</name>
<protein>
    <submittedName>
        <fullName evidence="2">Putative secreted protein</fullName>
    </submittedName>
</protein>
<keyword evidence="1" id="KW-0812">Transmembrane</keyword>